<proteinExistence type="predicted"/>
<dbReference type="OrthoDB" id="8445115at2"/>
<dbReference type="eggNOG" id="COG3391">
    <property type="taxonomic scope" value="Bacteria"/>
</dbReference>
<gene>
    <name evidence="4" type="ORF">HAD_09305</name>
</gene>
<reference evidence="4 5" key="1">
    <citation type="journal article" date="2014" name="Antonie Van Leeuwenhoek">
        <title>Hyphomonas beringensis sp. nov. and Hyphomonas chukchiensis sp. nov., isolated from surface seawater of the Bering Sea and Chukchi Sea.</title>
        <authorList>
            <person name="Li C."/>
            <person name="Lai Q."/>
            <person name="Li G."/>
            <person name="Dong C."/>
            <person name="Wang J."/>
            <person name="Liao Y."/>
            <person name="Shao Z."/>
        </authorList>
    </citation>
    <scope>NUCLEOTIDE SEQUENCE [LARGE SCALE GENOMIC DNA]</scope>
    <source>
        <strain evidence="4 5">MHS-3</strain>
    </source>
</reference>
<feature type="domain" description="Tip attachment protein J" evidence="2">
    <location>
        <begin position="741"/>
        <end position="891"/>
    </location>
</feature>
<dbReference type="InterPro" id="IPR032876">
    <property type="entry name" value="J_dom"/>
</dbReference>
<dbReference type="CDD" id="cd19607">
    <property type="entry name" value="GTA_TIM-barrel-like"/>
    <property type="match status" value="1"/>
</dbReference>
<organism evidence="4 5">
    <name type="scientific">Hyphomonas adhaerens MHS-3</name>
    <dbReference type="NCBI Taxonomy" id="1280949"/>
    <lineage>
        <taxon>Bacteria</taxon>
        <taxon>Pseudomonadati</taxon>
        <taxon>Pseudomonadota</taxon>
        <taxon>Alphaproteobacteria</taxon>
        <taxon>Hyphomonadales</taxon>
        <taxon>Hyphomonadaceae</taxon>
        <taxon>Hyphomonas</taxon>
    </lineage>
</organism>
<dbReference type="SUPFAM" id="SSF51445">
    <property type="entry name" value="(Trans)glycosidases"/>
    <property type="match status" value="1"/>
</dbReference>
<dbReference type="InterPro" id="IPR056490">
    <property type="entry name" value="Rcc01698_C"/>
</dbReference>
<dbReference type="PATRIC" id="fig|1280949.3.peg.1899"/>
<dbReference type="EMBL" id="ARYH01000001">
    <property type="protein sequence ID" value="KCZ85872.1"/>
    <property type="molecule type" value="Genomic_DNA"/>
</dbReference>
<dbReference type="AlphaFoldDB" id="A0A069E722"/>
<dbReference type="Pfam" id="PF13550">
    <property type="entry name" value="Phage-tail_3"/>
    <property type="match status" value="1"/>
</dbReference>
<dbReference type="InterPro" id="IPR017853">
    <property type="entry name" value="GH"/>
</dbReference>
<evidence type="ECO:0000259" key="1">
    <source>
        <dbReference type="Pfam" id="PF13547"/>
    </source>
</evidence>
<protein>
    <submittedName>
        <fullName evidence="4">Gene transfer agent-like protein</fullName>
    </submittedName>
</protein>
<evidence type="ECO:0000313" key="4">
    <source>
        <dbReference type="EMBL" id="KCZ85872.1"/>
    </source>
</evidence>
<dbReference type="STRING" id="1280949.HAD_09305"/>
<evidence type="ECO:0000259" key="2">
    <source>
        <dbReference type="Pfam" id="PF13550"/>
    </source>
</evidence>
<dbReference type="Gene3D" id="3.20.20.80">
    <property type="entry name" value="Glycosidases"/>
    <property type="match status" value="1"/>
</dbReference>
<feature type="domain" description="Rcc01698-like C-terminal" evidence="3">
    <location>
        <begin position="980"/>
        <end position="1073"/>
    </location>
</feature>
<evidence type="ECO:0000259" key="3">
    <source>
        <dbReference type="Pfam" id="PF23666"/>
    </source>
</evidence>
<dbReference type="Pfam" id="PF13547">
    <property type="entry name" value="GTA_TIM"/>
    <property type="match status" value="1"/>
</dbReference>
<accession>A0A069E722</accession>
<comment type="caution">
    <text evidence="4">The sequence shown here is derived from an EMBL/GenBank/DDBJ whole genome shotgun (WGS) entry which is preliminary data.</text>
</comment>
<dbReference type="Pfam" id="PF23666">
    <property type="entry name" value="Rcc01698_C"/>
    <property type="match status" value="1"/>
</dbReference>
<dbReference type="Proteomes" id="UP000027446">
    <property type="component" value="Unassembled WGS sequence"/>
</dbReference>
<evidence type="ECO:0000313" key="5">
    <source>
        <dbReference type="Proteomes" id="UP000027446"/>
    </source>
</evidence>
<feature type="domain" description="GTA TIM-barrel-like" evidence="1">
    <location>
        <begin position="396"/>
        <end position="679"/>
    </location>
</feature>
<keyword evidence="5" id="KW-1185">Reference proteome</keyword>
<dbReference type="InterPro" id="IPR025195">
    <property type="entry name" value="GTA_TIM_dom"/>
</dbReference>
<dbReference type="RefSeq" id="WP_051596078.1">
    <property type="nucleotide sequence ID" value="NZ_ARYH01000001.1"/>
</dbReference>
<sequence>MAQIVLSQAGAALGWQLLPQGLKFLGTQVAGAAIGRAAGALAGSLIDARLAPPVDGPRVKTLPVMESREGVGIPSVYGRMRVAGQVIWASRFREHRTTQSSGSKGGPRVTTYDYTVSLAVALGEGPVLALQRAWANGKAFDLSQVTHRLYRGDETQAPDPLIEMIEGAAPAYRGTAYIVFEDLPLDDFGNRIPQLSFEIVRVPPGSDTPGLDASVTGVNVIPASGEFVYATEIVRERVRRGQERALNANSGEARADFLVSLDQLEADLPRVNRAALTVGWFGTDVAAGACQIHPGVETRERVTVPQGWSVAGIDRAEAYVVSRDEDDRPNYGGTPSDGCVTQAIAEMTARGIAVTFSPFLFMDSEGFPWRGRIGVSADGTAAARSEIDAFVNGAAGFRRFILHYATLCAAAGGVEAFLIGSEMVGLTRIRDETGAFPFVEALVSLAAEVKAILPGAKVSYAADWTEYGAYVPGDGSGDVLFPLDDLWASPDVDFVGIDWYPPMGDWRNGTEHFDALAGYEGPDDPDYLTFQISGGEAYDWYYASQADRDAQVRTPINDTAHGEHWVFRAKDLAGWAGNLHYPRPGGVQAGAPTGWVPWSKPVRLSEIGFGAVDKGGNAPNLFYDPKSTESALPPYSTGTRDDVFQRQALAVTLAHWEASLLVEAAMVWAWDGRPFPAWPLRDDVWGDGANWARGHWLNGRAGLAALGDVVRDICVRGGVETVETGALDGVVQGFALEGVYSVRGALEPLKLAFGIEAVERNGAIVFRMEGDGSVHEIDSGRIGEAGFVATRHLLDKAPGRVRLQYIDGGEAFGPALVEARRSGGDVRLVTDASVPLLVSSLEAEDIAGRLLARLTSGETAEVTLPLSGLAIEPGDAVQLGGAAMWRIDEVVDRGAERILSLREDLPAANRVRSVGSGAVPDPASVSGGVDLVLIDGPRAAGESAGLRIAAWADPWPGEVQVLAGLDAGAMTARAVLSRPAVTGFLTEDMPPGPCGRWDRANTLLVETAGAFASLPQSQVLSGGNALLLETVEGWERLQFATAELVGPDRWALSDLLRAERGSVSAPAVAGARVLLLDGSDVLAELSPSEIGVELDWRTAGDEASLSLAFADEGGRPWPVSHLSASGTLLSWVRRGPDLPESWALPEGANTGRFAVQFDTGAGFGDEAVVDSPSAVIPSGAVAARVTEIGADGRMGRWVSIPLGTP</sequence>
<name>A0A069E722_9PROT</name>